<name>A0A267GHB2_9PLAT</name>
<dbReference type="InterPro" id="IPR005135">
    <property type="entry name" value="Endo/exonuclease/phosphatase"/>
</dbReference>
<organism evidence="3 4">
    <name type="scientific">Macrostomum lignano</name>
    <dbReference type="NCBI Taxonomy" id="282301"/>
    <lineage>
        <taxon>Eukaryota</taxon>
        <taxon>Metazoa</taxon>
        <taxon>Spiralia</taxon>
        <taxon>Lophotrochozoa</taxon>
        <taxon>Platyhelminthes</taxon>
        <taxon>Rhabditophora</taxon>
        <taxon>Macrostomorpha</taxon>
        <taxon>Macrostomida</taxon>
        <taxon>Macrostomidae</taxon>
        <taxon>Macrostomum</taxon>
    </lineage>
</organism>
<dbReference type="STRING" id="282301.A0A267GHB2"/>
<dbReference type="GO" id="GO:0000175">
    <property type="term" value="F:3'-5'-RNA exonuclease activity"/>
    <property type="evidence" value="ECO:0007669"/>
    <property type="project" value="TreeGrafter"/>
</dbReference>
<feature type="non-terminal residue" evidence="3">
    <location>
        <position position="1"/>
    </location>
</feature>
<dbReference type="PANTHER" id="PTHR12121">
    <property type="entry name" value="CARBON CATABOLITE REPRESSOR PROTEIN 4"/>
    <property type="match status" value="1"/>
</dbReference>
<feature type="compositionally biased region" description="Polar residues" evidence="1">
    <location>
        <begin position="28"/>
        <end position="48"/>
    </location>
</feature>
<evidence type="ECO:0000313" key="3">
    <source>
        <dbReference type="EMBL" id="PAA85431.1"/>
    </source>
</evidence>
<feature type="region of interest" description="Disordered" evidence="1">
    <location>
        <begin position="112"/>
        <end position="133"/>
    </location>
</feature>
<dbReference type="AlphaFoldDB" id="A0A267GHB2"/>
<gene>
    <name evidence="3" type="ORF">BOX15_Mlig007861g1</name>
</gene>
<dbReference type="SUPFAM" id="SSF56219">
    <property type="entry name" value="DNase I-like"/>
    <property type="match status" value="1"/>
</dbReference>
<evidence type="ECO:0000313" key="4">
    <source>
        <dbReference type="Proteomes" id="UP000215902"/>
    </source>
</evidence>
<proteinExistence type="predicted"/>
<accession>A0A267GHB2</accession>
<dbReference type="InterPro" id="IPR050410">
    <property type="entry name" value="CCR4/nocturin_mRNA_transcr"/>
</dbReference>
<comment type="caution">
    <text evidence="3">The sequence shown here is derived from an EMBL/GenBank/DDBJ whole genome shotgun (WGS) entry which is preliminary data.</text>
</comment>
<sequence length="569" mass="63929">SLHRISSRIRPLWCQKLKAAITTAGSESSYYSTEMQGNQSRPPESRSSIFRRSHQNWNSSQNATTSSDSGGYQTSNYSYFQVAGHHPQQGLDYFQQDMQALSYGSLMQYQHHQYQSQHRSSGRGGSIFRYRPYNQQGMGGAGSNFGHQRNYSSSCNSASPSLRRWKQFADPNSSSLQPEDSGHVDFRVLSYNILAQCHLEFNPHLYSHVRNPRWLNWPLRRLNLLSDIRCLRADVLCLQEVEPDAYANYFERELSSLGFEGCYLAKTGKALDGCAIFWRRDVFRLDKYTPVEFYREDLPAMAYHNVAQVAILSLLSNPSSQIAIANTHLLFNPNRGDAKLLQSANLLATLASTVAPETPVILCGDLNSQPNSALFHLFLEGSLSLDKLLVSDISMQNATSFLRRRSQAYLNPELIKRAGFTFECQFKEADSESNSAERKKQEKAPPTELVLSHQLSFQSAYDYRDSNNLFTITSYTAQDSCTVDAIFYSSGRTSVSKKTAEQTELKPTPVPLLQCLAQLNLLTPRQLNQIGGIPNRLQSSDHLPLCAQFRLLLLSGNEAAESGTVSSKL</sequence>
<dbReference type="EMBL" id="NIVC01000327">
    <property type="protein sequence ID" value="PAA85431.1"/>
    <property type="molecule type" value="Genomic_DNA"/>
</dbReference>
<feature type="region of interest" description="Disordered" evidence="1">
    <location>
        <begin position="28"/>
        <end position="70"/>
    </location>
</feature>
<dbReference type="PANTHER" id="PTHR12121:SF34">
    <property type="entry name" value="PROTEIN ANGEL"/>
    <property type="match status" value="1"/>
</dbReference>
<evidence type="ECO:0000259" key="2">
    <source>
        <dbReference type="Pfam" id="PF03372"/>
    </source>
</evidence>
<protein>
    <recommendedName>
        <fullName evidence="2">Endonuclease/exonuclease/phosphatase domain-containing protein</fullName>
    </recommendedName>
</protein>
<dbReference type="Gene3D" id="3.60.10.10">
    <property type="entry name" value="Endonuclease/exonuclease/phosphatase"/>
    <property type="match status" value="1"/>
</dbReference>
<feature type="domain" description="Endonuclease/exonuclease/phosphatase" evidence="2">
    <location>
        <begin position="189"/>
        <end position="491"/>
    </location>
</feature>
<dbReference type="InterPro" id="IPR036691">
    <property type="entry name" value="Endo/exonu/phosph_ase_sf"/>
</dbReference>
<evidence type="ECO:0000256" key="1">
    <source>
        <dbReference type="SAM" id="MobiDB-lite"/>
    </source>
</evidence>
<reference evidence="3 4" key="1">
    <citation type="submission" date="2017-06" db="EMBL/GenBank/DDBJ databases">
        <title>A platform for efficient transgenesis in Macrostomum lignano, a flatworm model organism for stem cell research.</title>
        <authorList>
            <person name="Berezikov E."/>
        </authorList>
    </citation>
    <scope>NUCLEOTIDE SEQUENCE [LARGE SCALE GENOMIC DNA]</scope>
    <source>
        <strain evidence="3">DV1</strain>
        <tissue evidence="3">Whole organism</tissue>
    </source>
</reference>
<dbReference type="OrthoDB" id="10253982at2759"/>
<dbReference type="Pfam" id="PF03372">
    <property type="entry name" value="Exo_endo_phos"/>
    <property type="match status" value="1"/>
</dbReference>
<feature type="compositionally biased region" description="Polar residues" evidence="1">
    <location>
        <begin position="55"/>
        <end position="70"/>
    </location>
</feature>
<dbReference type="Proteomes" id="UP000215902">
    <property type="component" value="Unassembled WGS sequence"/>
</dbReference>
<keyword evidence="4" id="KW-1185">Reference proteome</keyword>